<evidence type="ECO:0000256" key="1">
    <source>
        <dbReference type="SAM" id="MobiDB-lite"/>
    </source>
</evidence>
<feature type="compositionally biased region" description="Acidic residues" evidence="1">
    <location>
        <begin position="26"/>
        <end position="37"/>
    </location>
</feature>
<keyword evidence="3" id="KW-1185">Reference proteome</keyword>
<protein>
    <submittedName>
        <fullName evidence="2">Uncharacterized protein</fullName>
    </submittedName>
</protein>
<evidence type="ECO:0000313" key="3">
    <source>
        <dbReference type="Proteomes" id="UP001335648"/>
    </source>
</evidence>
<reference evidence="2 3" key="1">
    <citation type="journal article" date="2023" name="Mol. Biol. Evol.">
        <title>Genomics of Secondarily Temperate Adaptation in the Only Non-Antarctic Icefish.</title>
        <authorList>
            <person name="Rivera-Colon A.G."/>
            <person name="Rayamajhi N."/>
            <person name="Minhas B.F."/>
            <person name="Madrigal G."/>
            <person name="Bilyk K.T."/>
            <person name="Yoon V."/>
            <person name="Hune M."/>
            <person name="Gregory S."/>
            <person name="Cheng C.H.C."/>
            <person name="Catchen J.M."/>
        </authorList>
    </citation>
    <scope>NUCLEOTIDE SEQUENCE [LARGE SCALE GENOMIC DNA]</scope>
    <source>
        <strain evidence="2">JC2023a</strain>
    </source>
</reference>
<feature type="compositionally biased region" description="Low complexity" evidence="1">
    <location>
        <begin position="64"/>
        <end position="97"/>
    </location>
</feature>
<proteinExistence type="predicted"/>
<comment type="caution">
    <text evidence="2">The sequence shown here is derived from an EMBL/GenBank/DDBJ whole genome shotgun (WGS) entry which is preliminary data.</text>
</comment>
<dbReference type="AlphaFoldDB" id="A0AAN8HBJ6"/>
<accession>A0AAN8HBJ6</accession>
<feature type="region of interest" description="Disordered" evidence="1">
    <location>
        <begin position="1"/>
        <end position="123"/>
    </location>
</feature>
<sequence length="123" mass="14116">MPPKVGRGRRKKLAGKYRTQKRKAEETEDLEVQEDSTESPTRERKGRKCKKDVSPCPSKTPEWSPEGSRSPQRSERSPQQSERSHQQSRWSPQQSQESRQHSPSPPPPLNRQPESSDDEGKSL</sequence>
<organism evidence="2 3">
    <name type="scientific">Champsocephalus esox</name>
    <name type="common">pike icefish</name>
    <dbReference type="NCBI Taxonomy" id="159716"/>
    <lineage>
        <taxon>Eukaryota</taxon>
        <taxon>Metazoa</taxon>
        <taxon>Chordata</taxon>
        <taxon>Craniata</taxon>
        <taxon>Vertebrata</taxon>
        <taxon>Euteleostomi</taxon>
        <taxon>Actinopterygii</taxon>
        <taxon>Neopterygii</taxon>
        <taxon>Teleostei</taxon>
        <taxon>Neoteleostei</taxon>
        <taxon>Acanthomorphata</taxon>
        <taxon>Eupercaria</taxon>
        <taxon>Perciformes</taxon>
        <taxon>Notothenioidei</taxon>
        <taxon>Channichthyidae</taxon>
        <taxon>Champsocephalus</taxon>
    </lineage>
</organism>
<gene>
    <name evidence="2" type="ORF">CesoFtcFv8_003495</name>
</gene>
<feature type="compositionally biased region" description="Basic residues" evidence="1">
    <location>
        <begin position="1"/>
        <end position="21"/>
    </location>
</feature>
<evidence type="ECO:0000313" key="2">
    <source>
        <dbReference type="EMBL" id="KAK5909578.1"/>
    </source>
</evidence>
<dbReference type="EMBL" id="JAULUE010002048">
    <property type="protein sequence ID" value="KAK5909578.1"/>
    <property type="molecule type" value="Genomic_DNA"/>
</dbReference>
<name>A0AAN8HBJ6_9TELE</name>
<dbReference type="Proteomes" id="UP001335648">
    <property type="component" value="Unassembled WGS sequence"/>
</dbReference>